<reference evidence="2 3" key="1">
    <citation type="submission" date="2021-06" db="EMBL/GenBank/DDBJ databases">
        <authorList>
            <person name="Palmer J.M."/>
        </authorList>
    </citation>
    <scope>NUCLEOTIDE SEQUENCE [LARGE SCALE GENOMIC DNA]</scope>
    <source>
        <strain evidence="2 3">AS_MEX2019</strain>
        <tissue evidence="2">Muscle</tissue>
    </source>
</reference>
<feature type="region of interest" description="Disordered" evidence="1">
    <location>
        <begin position="77"/>
        <end position="111"/>
    </location>
</feature>
<feature type="compositionally biased region" description="Polar residues" evidence="1">
    <location>
        <begin position="77"/>
        <end position="93"/>
    </location>
</feature>
<dbReference type="Proteomes" id="UP001469553">
    <property type="component" value="Unassembled WGS sequence"/>
</dbReference>
<dbReference type="EMBL" id="JAHRIP010031343">
    <property type="protein sequence ID" value="MEQ2292975.1"/>
    <property type="molecule type" value="Genomic_DNA"/>
</dbReference>
<protein>
    <submittedName>
        <fullName evidence="2">Uncharacterized protein</fullName>
    </submittedName>
</protein>
<keyword evidence="3" id="KW-1185">Reference proteome</keyword>
<evidence type="ECO:0000313" key="3">
    <source>
        <dbReference type="Proteomes" id="UP001469553"/>
    </source>
</evidence>
<accession>A0ABV0YGL6</accession>
<name>A0ABV0YGL6_9TELE</name>
<sequence>NQLHLFAAALQRNHCHATHRCSSSYIQPLAGRRCQIFESNLTPGFICLSLPAWTPCPRPVPGQVACPGFLVLTPASTHWSHPPASATTSQSRGLTEPGGPCPASSYLEWGN</sequence>
<comment type="caution">
    <text evidence="2">The sequence shown here is derived from an EMBL/GenBank/DDBJ whole genome shotgun (WGS) entry which is preliminary data.</text>
</comment>
<evidence type="ECO:0000256" key="1">
    <source>
        <dbReference type="SAM" id="MobiDB-lite"/>
    </source>
</evidence>
<organism evidence="2 3">
    <name type="scientific">Ameca splendens</name>
    <dbReference type="NCBI Taxonomy" id="208324"/>
    <lineage>
        <taxon>Eukaryota</taxon>
        <taxon>Metazoa</taxon>
        <taxon>Chordata</taxon>
        <taxon>Craniata</taxon>
        <taxon>Vertebrata</taxon>
        <taxon>Euteleostomi</taxon>
        <taxon>Actinopterygii</taxon>
        <taxon>Neopterygii</taxon>
        <taxon>Teleostei</taxon>
        <taxon>Neoteleostei</taxon>
        <taxon>Acanthomorphata</taxon>
        <taxon>Ovalentaria</taxon>
        <taxon>Atherinomorphae</taxon>
        <taxon>Cyprinodontiformes</taxon>
        <taxon>Goodeidae</taxon>
        <taxon>Ameca</taxon>
    </lineage>
</organism>
<evidence type="ECO:0000313" key="2">
    <source>
        <dbReference type="EMBL" id="MEQ2292975.1"/>
    </source>
</evidence>
<gene>
    <name evidence="2" type="ORF">AMECASPLE_028422</name>
</gene>
<proteinExistence type="predicted"/>
<feature type="non-terminal residue" evidence="2">
    <location>
        <position position="1"/>
    </location>
</feature>